<reference evidence="1 2" key="1">
    <citation type="submission" date="2018-06" db="EMBL/GenBank/DDBJ databases">
        <authorList>
            <consortium name="Pathogen Informatics"/>
            <person name="Doyle S."/>
        </authorList>
    </citation>
    <scope>NUCLEOTIDE SEQUENCE [LARGE SCALE GENOMIC DNA]</scope>
    <source>
        <strain evidence="1 2">NCTC12958</strain>
    </source>
</reference>
<gene>
    <name evidence="1" type="ORF">NCTC12958_01401</name>
</gene>
<dbReference type="EMBL" id="LS483339">
    <property type="protein sequence ID" value="SQF25202.1"/>
    <property type="molecule type" value="Genomic_DNA"/>
</dbReference>
<dbReference type="InterPro" id="IPR018672">
    <property type="entry name" value="DUF2140"/>
</dbReference>
<dbReference type="Pfam" id="PF09911">
    <property type="entry name" value="DUF2140"/>
    <property type="match status" value="1"/>
</dbReference>
<accession>A0A2X3WQD4</accession>
<evidence type="ECO:0000313" key="2">
    <source>
        <dbReference type="Proteomes" id="UP000249634"/>
    </source>
</evidence>
<evidence type="ECO:0000313" key="1">
    <source>
        <dbReference type="EMBL" id="SQF25202.1"/>
    </source>
</evidence>
<protein>
    <recommendedName>
        <fullName evidence="3">DUF2140 family protein</fullName>
    </recommendedName>
</protein>
<evidence type="ECO:0008006" key="3">
    <source>
        <dbReference type="Google" id="ProtNLM"/>
    </source>
</evidence>
<dbReference type="RefSeq" id="WP_111679626.1">
    <property type="nucleotide sequence ID" value="NZ_BPPS01000016.1"/>
</dbReference>
<sequence>MSKVWKWLFLGLLALNLALISVVTVRIMTPVETSPVSLPKGATKIGKYSMSKEELDASLTGFTQDYSTDKMRFKVKVTNSKIVFESSYKVLGHAVPLYVYFTPLVSESGAVVLQVSELSAGTLKLPVLDALNMIKRSTKLPDYIVIDSKKGKVILNIQSMKNDKGITARAQSFDLVNDRIEFDIYKTIN</sequence>
<dbReference type="Proteomes" id="UP000249634">
    <property type="component" value="Chromosome 1"/>
</dbReference>
<dbReference type="AlphaFoldDB" id="A0A2X3WQD4"/>
<name>A0A2X3WQD4_STRTR</name>
<organism evidence="1 2">
    <name type="scientific">Streptococcus thermophilus</name>
    <dbReference type="NCBI Taxonomy" id="1308"/>
    <lineage>
        <taxon>Bacteria</taxon>
        <taxon>Bacillati</taxon>
        <taxon>Bacillota</taxon>
        <taxon>Bacilli</taxon>
        <taxon>Lactobacillales</taxon>
        <taxon>Streptococcaceae</taxon>
        <taxon>Streptococcus</taxon>
    </lineage>
</organism>
<proteinExistence type="predicted"/>